<evidence type="ECO:0000313" key="7">
    <source>
        <dbReference type="EMBL" id="VDN06990.1"/>
    </source>
</evidence>
<keyword evidence="3 6" id="KW-0812">Transmembrane</keyword>
<dbReference type="PANTHER" id="PTHR31322:SF2">
    <property type="entry name" value="E3 UBIQUITIN-PROTEIN LIGASE TM129"/>
    <property type="match status" value="1"/>
</dbReference>
<dbReference type="InterPro" id="IPR018801">
    <property type="entry name" value="TM129"/>
</dbReference>
<sequence>MYPPVEFQRAGFTIQALFSKYLGREKDDFIGYHLRRTVLTRFIHLCLPLLYFVYLSVVLQETVFVLKPQTILQLCAHLSIVIAFGFFSDEHYGISVSASVMFRHLCNKFDSHSTVRHLKRYIGNNEISWHGIAESINREYRNTLETLSITLTGIDRVVMTSSWILNITNYSLTCAQVGDVVLEAIKADEHPISHHLESSGSTQFVNICVKSTTECFEPFVIRIRTESFRDLRNKLNRPIAVAREIVLKQSLNECFIEVFTKQIAHNLKYDYDEVQRLEPCLGCCTEISNIKLWKQCLDYAENDVDDQGRPRPQCTQCYCKPMWCDSCMGRIFLSKQDPYHPESWLPGKAQCPTCRATFCVLDVAFLNTAGALND</sequence>
<keyword evidence="8" id="KW-1185">Reference proteome</keyword>
<evidence type="ECO:0000256" key="4">
    <source>
        <dbReference type="ARBA" id="ARBA00022989"/>
    </source>
</evidence>
<keyword evidence="5 6" id="KW-0472">Membrane</keyword>
<reference evidence="9" key="1">
    <citation type="submission" date="2017-02" db="UniProtKB">
        <authorList>
            <consortium name="WormBaseParasite"/>
        </authorList>
    </citation>
    <scope>IDENTIFICATION</scope>
</reference>
<keyword evidence="4 6" id="KW-1133">Transmembrane helix</keyword>
<gene>
    <name evidence="7" type="ORF">TCLT_LOCUS9363</name>
</gene>
<dbReference type="PANTHER" id="PTHR31322">
    <property type="entry name" value="E3 UBIQUITIN-PROTEIN LIGASE TM129"/>
    <property type="match status" value="1"/>
</dbReference>
<protein>
    <submittedName>
        <fullName evidence="9">Transmembrane protein</fullName>
    </submittedName>
</protein>
<proteinExistence type="inferred from homology"/>
<dbReference type="OMA" id="RADEHPI"/>
<feature type="transmembrane region" description="Helical" evidence="6">
    <location>
        <begin position="42"/>
        <end position="59"/>
    </location>
</feature>
<dbReference type="GO" id="GO:0005783">
    <property type="term" value="C:endoplasmic reticulum"/>
    <property type="evidence" value="ECO:0007669"/>
    <property type="project" value="TreeGrafter"/>
</dbReference>
<evidence type="ECO:0000256" key="3">
    <source>
        <dbReference type="ARBA" id="ARBA00022692"/>
    </source>
</evidence>
<dbReference type="EMBL" id="UYYF01004782">
    <property type="protein sequence ID" value="VDN06990.1"/>
    <property type="molecule type" value="Genomic_DNA"/>
</dbReference>
<comment type="subcellular location">
    <subcellularLocation>
        <location evidence="1">Membrane</location>
        <topology evidence="1">Multi-pass membrane protein</topology>
    </subcellularLocation>
</comment>
<dbReference type="GO" id="GO:0061630">
    <property type="term" value="F:ubiquitin protein ligase activity"/>
    <property type="evidence" value="ECO:0007669"/>
    <property type="project" value="InterPro"/>
</dbReference>
<dbReference type="STRING" id="103827.A0A0N5D8E4"/>
<evidence type="ECO:0000256" key="1">
    <source>
        <dbReference type="ARBA" id="ARBA00004141"/>
    </source>
</evidence>
<dbReference type="Pfam" id="PF10272">
    <property type="entry name" value="Tmpp129"/>
    <property type="match status" value="1"/>
</dbReference>
<organism evidence="9">
    <name type="scientific">Thelazia callipaeda</name>
    <name type="common">Oriental eyeworm</name>
    <name type="synonym">Parasitic nematode</name>
    <dbReference type="NCBI Taxonomy" id="103827"/>
    <lineage>
        <taxon>Eukaryota</taxon>
        <taxon>Metazoa</taxon>
        <taxon>Ecdysozoa</taxon>
        <taxon>Nematoda</taxon>
        <taxon>Chromadorea</taxon>
        <taxon>Rhabditida</taxon>
        <taxon>Spirurina</taxon>
        <taxon>Spiruromorpha</taxon>
        <taxon>Thelazioidea</taxon>
        <taxon>Thelaziidae</taxon>
        <taxon>Thelazia</taxon>
    </lineage>
</organism>
<dbReference type="GO" id="GO:0016567">
    <property type="term" value="P:protein ubiquitination"/>
    <property type="evidence" value="ECO:0007669"/>
    <property type="project" value="InterPro"/>
</dbReference>
<dbReference type="WBParaSite" id="TCLT_0000937401-mRNA-1">
    <property type="protein sequence ID" value="TCLT_0000937401-mRNA-1"/>
    <property type="gene ID" value="TCLT_0000937401"/>
</dbReference>
<dbReference type="OrthoDB" id="10055027at2759"/>
<dbReference type="GO" id="GO:0016020">
    <property type="term" value="C:membrane"/>
    <property type="evidence" value="ECO:0007669"/>
    <property type="project" value="UniProtKB-SubCell"/>
</dbReference>
<evidence type="ECO:0000313" key="9">
    <source>
        <dbReference type="WBParaSite" id="TCLT_0000937401-mRNA-1"/>
    </source>
</evidence>
<comment type="similarity">
    <text evidence="2">Belongs to the TMEM129 family.</text>
</comment>
<evidence type="ECO:0000256" key="5">
    <source>
        <dbReference type="ARBA" id="ARBA00023136"/>
    </source>
</evidence>
<dbReference type="AlphaFoldDB" id="A0A0N5D8E4"/>
<evidence type="ECO:0000256" key="6">
    <source>
        <dbReference type="SAM" id="Phobius"/>
    </source>
</evidence>
<dbReference type="Proteomes" id="UP000276776">
    <property type="component" value="Unassembled WGS sequence"/>
</dbReference>
<accession>A0A0N5D8E4</accession>
<name>A0A0N5D8E4_THECL</name>
<evidence type="ECO:0000256" key="2">
    <source>
        <dbReference type="ARBA" id="ARBA00007332"/>
    </source>
</evidence>
<evidence type="ECO:0000313" key="8">
    <source>
        <dbReference type="Proteomes" id="UP000276776"/>
    </source>
</evidence>
<reference evidence="7 8" key="2">
    <citation type="submission" date="2018-11" db="EMBL/GenBank/DDBJ databases">
        <authorList>
            <consortium name="Pathogen Informatics"/>
        </authorList>
    </citation>
    <scope>NUCLEOTIDE SEQUENCE [LARGE SCALE GENOMIC DNA]</scope>
</reference>